<organism evidence="3 4">
    <name type="scientific">Paenibacillus solani</name>
    <dbReference type="NCBI Taxonomy" id="1705565"/>
    <lineage>
        <taxon>Bacteria</taxon>
        <taxon>Bacillati</taxon>
        <taxon>Bacillota</taxon>
        <taxon>Bacilli</taxon>
        <taxon>Bacillales</taxon>
        <taxon>Paenibacillaceae</taxon>
        <taxon>Paenibacillus</taxon>
    </lineage>
</organism>
<evidence type="ECO:0000313" key="3">
    <source>
        <dbReference type="EMBL" id="KOR88487.1"/>
    </source>
</evidence>
<accession>A0A0M1P269</accession>
<comment type="caution">
    <text evidence="3">The sequence shown here is derived from an EMBL/GenBank/DDBJ whole genome shotgun (WGS) entry which is preliminary data.</text>
</comment>
<evidence type="ECO:0000256" key="1">
    <source>
        <dbReference type="SAM" id="Coils"/>
    </source>
</evidence>
<feature type="coiled-coil region" evidence="1">
    <location>
        <begin position="21"/>
        <end position="62"/>
    </location>
</feature>
<dbReference type="Gene3D" id="1.25.40.10">
    <property type="entry name" value="Tetratricopeptide repeat domain"/>
    <property type="match status" value="1"/>
</dbReference>
<dbReference type="RefSeq" id="WP_054401490.1">
    <property type="nucleotide sequence ID" value="NZ_LIUT01000001.1"/>
</dbReference>
<dbReference type="EMBL" id="LIUT01000001">
    <property type="protein sequence ID" value="KOR88487.1"/>
    <property type="molecule type" value="Genomic_DNA"/>
</dbReference>
<evidence type="ECO:0000256" key="2">
    <source>
        <dbReference type="SAM" id="SignalP"/>
    </source>
</evidence>
<feature type="chain" id="PRO_5039319101" description="Lipoprotein" evidence="2">
    <location>
        <begin position="25"/>
        <end position="111"/>
    </location>
</feature>
<keyword evidence="4" id="KW-1185">Reference proteome</keyword>
<keyword evidence="1" id="KW-0175">Coiled coil</keyword>
<reference evidence="4" key="1">
    <citation type="submission" date="2015-08" db="EMBL/GenBank/DDBJ databases">
        <title>Genome sequencing project for genomic taxonomy and phylogenomics of Bacillus-like bacteria.</title>
        <authorList>
            <person name="Liu B."/>
            <person name="Wang J."/>
            <person name="Zhu Y."/>
            <person name="Liu G."/>
            <person name="Chen Q."/>
            <person name="Chen Z."/>
            <person name="Lan J."/>
            <person name="Che J."/>
            <person name="Ge C."/>
            <person name="Shi H."/>
            <person name="Pan Z."/>
            <person name="Liu X."/>
        </authorList>
    </citation>
    <scope>NUCLEOTIDE SEQUENCE [LARGE SCALE GENOMIC DNA]</scope>
    <source>
        <strain evidence="4">FJAT-22460</strain>
    </source>
</reference>
<dbReference type="InterPro" id="IPR011990">
    <property type="entry name" value="TPR-like_helical_dom_sf"/>
</dbReference>
<gene>
    <name evidence="3" type="ORF">AM231_04535</name>
</gene>
<evidence type="ECO:0008006" key="5">
    <source>
        <dbReference type="Google" id="ProtNLM"/>
    </source>
</evidence>
<protein>
    <recommendedName>
        <fullName evidence="5">Lipoprotein</fullName>
    </recommendedName>
</protein>
<dbReference type="PROSITE" id="PS51257">
    <property type="entry name" value="PROKAR_LIPOPROTEIN"/>
    <property type="match status" value="1"/>
</dbReference>
<dbReference type="AlphaFoldDB" id="A0A0M1P269"/>
<name>A0A0M1P269_9BACL</name>
<dbReference type="PATRIC" id="fig|1705565.3.peg.2793"/>
<evidence type="ECO:0000313" key="4">
    <source>
        <dbReference type="Proteomes" id="UP000036932"/>
    </source>
</evidence>
<sequence>MKGKTMIFLTCLLLLLLISGCGNSKQQLEKYAIEKKNLTNRISDLEDQRAYLEEELKQAMENLSPEVLYNVAKQYADKDREKAKSYLLVLIDQFPSSEQAKKARDLIGNVK</sequence>
<keyword evidence="2" id="KW-0732">Signal</keyword>
<proteinExistence type="predicted"/>
<dbReference type="Proteomes" id="UP000036932">
    <property type="component" value="Unassembled WGS sequence"/>
</dbReference>
<feature type="signal peptide" evidence="2">
    <location>
        <begin position="1"/>
        <end position="24"/>
    </location>
</feature>